<accession>A0A2D4K1K8</accession>
<name>A0A2D4K1K8_9SAUR</name>
<proteinExistence type="predicted"/>
<dbReference type="AlphaFoldDB" id="A0A2D4K1K8"/>
<reference evidence="1" key="1">
    <citation type="submission" date="2017-07" db="EMBL/GenBank/DDBJ databases">
        <authorList>
            <person name="Mikheyev A."/>
            <person name="Grau M."/>
        </authorList>
    </citation>
    <scope>NUCLEOTIDE SEQUENCE</scope>
    <source>
        <tissue evidence="1">Venom_gland</tissue>
    </source>
</reference>
<reference evidence="1" key="2">
    <citation type="submission" date="2017-11" db="EMBL/GenBank/DDBJ databases">
        <title>Coralsnake Venomics: Analyses of Venom Gland Transcriptomes and Proteomes of Six Brazilian Taxa.</title>
        <authorList>
            <person name="Aird S.D."/>
            <person name="Jorge da Silva N."/>
            <person name="Qiu L."/>
            <person name="Villar-Briones A."/>
            <person name="Aparecida-Saddi V."/>
            <person name="Campos-Telles M.P."/>
            <person name="Grau M."/>
            <person name="Mikheyev A.S."/>
        </authorList>
    </citation>
    <scope>NUCLEOTIDE SEQUENCE</scope>
    <source>
        <tissue evidence="1">Venom_gland</tissue>
    </source>
</reference>
<sequence length="154" mass="18002">MVNPRRSKQGDLKDQKVKRKILHLNRNSTKGTEVLYLWKEQRRVKCRRSWDSLWQVVESRSCYESFPPHSVFFLTLTSLHKIRTNVKSDNGLPSCGEKNLTELPASPGNNLCKLWKRNIFVRRHFFLLIENGRKICIKSDGKELVFAHNLLGVP</sequence>
<organism evidence="1">
    <name type="scientific">Micrurus paraensis</name>
    <dbReference type="NCBI Taxonomy" id="1970185"/>
    <lineage>
        <taxon>Eukaryota</taxon>
        <taxon>Metazoa</taxon>
        <taxon>Chordata</taxon>
        <taxon>Craniata</taxon>
        <taxon>Vertebrata</taxon>
        <taxon>Euteleostomi</taxon>
        <taxon>Lepidosauria</taxon>
        <taxon>Squamata</taxon>
        <taxon>Bifurcata</taxon>
        <taxon>Unidentata</taxon>
        <taxon>Episquamata</taxon>
        <taxon>Toxicofera</taxon>
        <taxon>Serpentes</taxon>
        <taxon>Colubroidea</taxon>
        <taxon>Elapidae</taxon>
        <taxon>Elapinae</taxon>
        <taxon>Micrurus</taxon>
    </lineage>
</organism>
<protein>
    <submittedName>
        <fullName evidence="1">Uncharacterized protein</fullName>
    </submittedName>
</protein>
<evidence type="ECO:0000313" key="1">
    <source>
        <dbReference type="EMBL" id="LAB02588.1"/>
    </source>
</evidence>
<dbReference type="EMBL" id="IACL01024561">
    <property type="protein sequence ID" value="LAB02588.1"/>
    <property type="molecule type" value="Transcribed_RNA"/>
</dbReference>